<dbReference type="OrthoDB" id="6572371at2759"/>
<evidence type="ECO:0000313" key="2">
    <source>
        <dbReference type="EMBL" id="KAG5675831.1"/>
    </source>
</evidence>
<feature type="transmembrane region" description="Helical" evidence="1">
    <location>
        <begin position="20"/>
        <end position="44"/>
    </location>
</feature>
<dbReference type="Proteomes" id="UP001107558">
    <property type="component" value="Chromosome 2"/>
</dbReference>
<gene>
    <name evidence="2" type="ORF">PVAND_005701</name>
</gene>
<keyword evidence="1" id="KW-0472">Membrane</keyword>
<protein>
    <submittedName>
        <fullName evidence="2">Uncharacterized protein</fullName>
    </submittedName>
</protein>
<reference evidence="2" key="1">
    <citation type="submission" date="2021-03" db="EMBL/GenBank/DDBJ databases">
        <title>Chromosome level genome of the anhydrobiotic midge Polypedilum vanderplanki.</title>
        <authorList>
            <person name="Yoshida Y."/>
            <person name="Kikawada T."/>
            <person name="Gusev O."/>
        </authorList>
    </citation>
    <scope>NUCLEOTIDE SEQUENCE</scope>
    <source>
        <strain evidence="2">NIAS01</strain>
        <tissue evidence="2">Whole body or cell culture</tissue>
    </source>
</reference>
<keyword evidence="1" id="KW-0812">Transmembrane</keyword>
<evidence type="ECO:0000256" key="1">
    <source>
        <dbReference type="SAM" id="Phobius"/>
    </source>
</evidence>
<comment type="caution">
    <text evidence="2">The sequence shown here is derived from an EMBL/GenBank/DDBJ whole genome shotgun (WGS) entry which is preliminary data.</text>
</comment>
<dbReference type="EMBL" id="JADBJN010000002">
    <property type="protein sequence ID" value="KAG5675831.1"/>
    <property type="molecule type" value="Genomic_DNA"/>
</dbReference>
<feature type="transmembrane region" description="Helical" evidence="1">
    <location>
        <begin position="151"/>
        <end position="170"/>
    </location>
</feature>
<feature type="transmembrane region" description="Helical" evidence="1">
    <location>
        <begin position="86"/>
        <end position="113"/>
    </location>
</feature>
<sequence length="217" mass="24990">MDNSASPLPRFNKCCFLFGLRSGVLIFVSIEALFWALLTFAAIFSEIKYITNVDIGEFSDVLDNDWYYFLLFGYPRELIDERIRTYLIVGNLVLCLIFIIYFIFTLMLLIGISRRSRCLFLPYLVCDVFFLVIALPFGFIGMFFRFQIAKICIIFFFIKFYFAVCVYSLFKNYTGKHSSENPSIRSSLSQHQQLEHSESSPVRANPGLGEAPLAVAV</sequence>
<accession>A0A9J6C1A8</accession>
<keyword evidence="1" id="KW-1133">Transmembrane helix</keyword>
<name>A0A9J6C1A8_POLVA</name>
<feature type="transmembrane region" description="Helical" evidence="1">
    <location>
        <begin position="119"/>
        <end position="144"/>
    </location>
</feature>
<keyword evidence="3" id="KW-1185">Reference proteome</keyword>
<evidence type="ECO:0000313" key="3">
    <source>
        <dbReference type="Proteomes" id="UP001107558"/>
    </source>
</evidence>
<organism evidence="2 3">
    <name type="scientific">Polypedilum vanderplanki</name>
    <name type="common">Sleeping chironomid midge</name>
    <dbReference type="NCBI Taxonomy" id="319348"/>
    <lineage>
        <taxon>Eukaryota</taxon>
        <taxon>Metazoa</taxon>
        <taxon>Ecdysozoa</taxon>
        <taxon>Arthropoda</taxon>
        <taxon>Hexapoda</taxon>
        <taxon>Insecta</taxon>
        <taxon>Pterygota</taxon>
        <taxon>Neoptera</taxon>
        <taxon>Endopterygota</taxon>
        <taxon>Diptera</taxon>
        <taxon>Nematocera</taxon>
        <taxon>Chironomoidea</taxon>
        <taxon>Chironomidae</taxon>
        <taxon>Chironominae</taxon>
        <taxon>Polypedilum</taxon>
        <taxon>Polypedilum</taxon>
    </lineage>
</organism>
<dbReference type="AlphaFoldDB" id="A0A9J6C1A8"/>
<proteinExistence type="predicted"/>